<evidence type="ECO:0000313" key="1">
    <source>
        <dbReference type="EMBL" id="RJG25181.1"/>
    </source>
</evidence>
<accession>A0A3A3GKX7</accession>
<dbReference type="EMBL" id="QYZD01000004">
    <property type="protein sequence ID" value="RJG25181.1"/>
    <property type="molecule type" value="Genomic_DNA"/>
</dbReference>
<sequence>MLAKKGQKLKHYSEELKMQSIQMKLEGVSHPVIIHESNAAMHDVSAIGLRLSLRALRYRLWDERSKRCVGFRSLKG</sequence>
<evidence type="ECO:0008006" key="3">
    <source>
        <dbReference type="Google" id="ProtNLM"/>
    </source>
</evidence>
<organism evidence="1 2">
    <name type="scientific">Paenibacillus thiaminolyticus</name>
    <name type="common">Bacillus thiaminolyticus</name>
    <dbReference type="NCBI Taxonomy" id="49283"/>
    <lineage>
        <taxon>Bacteria</taxon>
        <taxon>Bacillati</taxon>
        <taxon>Bacillota</taxon>
        <taxon>Bacilli</taxon>
        <taxon>Bacillales</taxon>
        <taxon>Paenibacillaceae</taxon>
        <taxon>Paenibacillus</taxon>
    </lineage>
</organism>
<dbReference type="Proteomes" id="UP000266177">
    <property type="component" value="Unassembled WGS sequence"/>
</dbReference>
<name>A0A3A3GKX7_PANTH</name>
<evidence type="ECO:0000313" key="2">
    <source>
        <dbReference type="Proteomes" id="UP000266177"/>
    </source>
</evidence>
<reference evidence="1 2" key="1">
    <citation type="submission" date="2018-09" db="EMBL/GenBank/DDBJ databases">
        <title>Paenibacillus SK2017-BO5.</title>
        <authorList>
            <person name="Piskunova J.V."/>
            <person name="Dubiley S.A."/>
            <person name="Severinov K.V."/>
        </authorList>
    </citation>
    <scope>NUCLEOTIDE SEQUENCE [LARGE SCALE GENOMIC DNA]</scope>
    <source>
        <strain evidence="1 2">BO5</strain>
    </source>
</reference>
<dbReference type="AlphaFoldDB" id="A0A3A3GKX7"/>
<comment type="caution">
    <text evidence="1">The sequence shown here is derived from an EMBL/GenBank/DDBJ whole genome shotgun (WGS) entry which is preliminary data.</text>
</comment>
<proteinExistence type="predicted"/>
<gene>
    <name evidence="1" type="ORF">DQX05_06885</name>
</gene>
<protein>
    <recommendedName>
        <fullName evidence="3">Transposase</fullName>
    </recommendedName>
</protein>